<comment type="caution">
    <text evidence="2">The sequence shown here is derived from an EMBL/GenBank/DDBJ whole genome shotgun (WGS) entry which is preliminary data.</text>
</comment>
<feature type="transmembrane region" description="Helical" evidence="1">
    <location>
        <begin position="6"/>
        <end position="27"/>
    </location>
</feature>
<proteinExistence type="predicted"/>
<protein>
    <submittedName>
        <fullName evidence="2">Uncharacterized protein</fullName>
    </submittedName>
</protein>
<evidence type="ECO:0000313" key="2">
    <source>
        <dbReference type="EMBL" id="PKY11721.1"/>
    </source>
</evidence>
<organism evidence="2 3">
    <name type="scientific">Acidithiobacillus marinus</name>
    <dbReference type="NCBI Taxonomy" id="187490"/>
    <lineage>
        <taxon>Bacteria</taxon>
        <taxon>Pseudomonadati</taxon>
        <taxon>Pseudomonadota</taxon>
        <taxon>Acidithiobacillia</taxon>
        <taxon>Acidithiobacillales</taxon>
        <taxon>Acidithiobacillaceae</taxon>
        <taxon>Acidithiobacillus</taxon>
    </lineage>
</organism>
<keyword evidence="1" id="KW-0472">Membrane</keyword>
<feature type="transmembrane region" description="Helical" evidence="1">
    <location>
        <begin position="39"/>
        <end position="62"/>
    </location>
</feature>
<accession>A0A2I1DPC2</accession>
<dbReference type="RefSeq" id="WP_101536862.1">
    <property type="nucleotide sequence ID" value="NZ_MXAV01000007.1"/>
</dbReference>
<evidence type="ECO:0000313" key="3">
    <source>
        <dbReference type="Proteomes" id="UP000234329"/>
    </source>
</evidence>
<reference evidence="2 3" key="1">
    <citation type="submission" date="2017-03" db="EMBL/GenBank/DDBJ databases">
        <title>Draft genime sequence of the acidophilic sulfur-oxidizing bacterium Acidithiobacillus sp. SH, isolated from seawater.</title>
        <authorList>
            <person name="Sharmin S."/>
            <person name="Tokuhisa M."/>
            <person name="Kanao T."/>
            <person name="Kamimura K."/>
        </authorList>
    </citation>
    <scope>NUCLEOTIDE SEQUENCE [LARGE SCALE GENOMIC DNA]</scope>
    <source>
        <strain evidence="2 3">SH</strain>
    </source>
</reference>
<name>A0A2I1DPC2_9PROT</name>
<keyword evidence="1" id="KW-0812">Transmembrane</keyword>
<keyword evidence="3" id="KW-1185">Reference proteome</keyword>
<dbReference type="EMBL" id="MXAV01000007">
    <property type="protein sequence ID" value="PKY11721.1"/>
    <property type="molecule type" value="Genomic_DNA"/>
</dbReference>
<dbReference type="InParanoid" id="A0A2I1DPC2"/>
<keyword evidence="1" id="KW-1133">Transmembrane helix</keyword>
<gene>
    <name evidence="2" type="ORF">B1757_02725</name>
</gene>
<evidence type="ECO:0000256" key="1">
    <source>
        <dbReference type="SAM" id="Phobius"/>
    </source>
</evidence>
<sequence>MIWLLGVIGIPVLVVLLLFFSAMDDFWQIITLKIDFSRLFGDLIHVLIILGLGILAELFFLYQLVTTVL</sequence>
<dbReference type="AlphaFoldDB" id="A0A2I1DPC2"/>
<dbReference type="Proteomes" id="UP000234329">
    <property type="component" value="Unassembled WGS sequence"/>
</dbReference>